<dbReference type="InterPro" id="IPR052189">
    <property type="entry name" value="L-asp_N-monooxygenase_NS-form"/>
</dbReference>
<reference evidence="2 3" key="1">
    <citation type="submission" date="2016-10" db="EMBL/GenBank/DDBJ databases">
        <authorList>
            <person name="de Groot N.N."/>
        </authorList>
    </citation>
    <scope>NUCLEOTIDE SEQUENCE [LARGE SCALE GENOMIC DNA]</scope>
    <source>
        <strain evidence="2 3">DSM 20581</strain>
    </source>
</reference>
<dbReference type="InterPro" id="IPR038732">
    <property type="entry name" value="HpyO/CreE_NAD-binding"/>
</dbReference>
<dbReference type="OrthoDB" id="2211465at2"/>
<dbReference type="AlphaFoldDB" id="A0A1I5W3H1"/>
<gene>
    <name evidence="2" type="ORF">SAMN04488506_0743</name>
</gene>
<dbReference type="InterPro" id="IPR036188">
    <property type="entry name" value="FAD/NAD-bd_sf"/>
</dbReference>
<dbReference type="RefSeq" id="WP_092479803.1">
    <property type="nucleotide sequence ID" value="NZ_FOXW01000002.1"/>
</dbReference>
<name>A0A1I5W3H1_9LACT</name>
<proteinExistence type="predicted"/>
<dbReference type="Pfam" id="PF13454">
    <property type="entry name" value="NAD_binding_9"/>
    <property type="match status" value="1"/>
</dbReference>
<accession>A0A1I5W3H1</accession>
<dbReference type="PANTHER" id="PTHR40254">
    <property type="entry name" value="BLR0577 PROTEIN"/>
    <property type="match status" value="1"/>
</dbReference>
<dbReference type="PANTHER" id="PTHR40254:SF1">
    <property type="entry name" value="BLR0577 PROTEIN"/>
    <property type="match status" value="1"/>
</dbReference>
<evidence type="ECO:0000313" key="3">
    <source>
        <dbReference type="Proteomes" id="UP000199136"/>
    </source>
</evidence>
<dbReference type="STRING" id="82801.SAMN04488506_0743"/>
<dbReference type="Gene3D" id="3.50.50.60">
    <property type="entry name" value="FAD/NAD(P)-binding domain"/>
    <property type="match status" value="1"/>
</dbReference>
<sequence>MRKIAIIGAGVAGISVLNALLKNAYYADCEIVIYDQQKTFGTGLPYQPDSKELLINQTADTMSLIPEDPLDFVKWLEREKGVADGAKKHFSRTWYGEYLKEQLKKAVKAIEPTIIHEYVLNVRVEKNGKYTVETIVGSATYDIVHLCTGHLPYQDPYQLMGENKYYYHPYPLQETLSAIPPKARVGIIGTGLTSIDIMRFLTSQNKEYKIQFFSRTGNFSLYREMESELTLHYLTMKNLNRAKKEHNGYVPLEMMKEWFYLECFSNEIDVKELQVLYGKGTKEQLKKQLINKNPLSKLQTIIYKFDPCLPDFLQALTVEDKKAFFSFYEPLFNHFRTPMPKESLRSLLALWDSGKVDVATGLQNVEVTDSGFDMILAHEKGMHVEYLINATGHDFSMEPSLYQTELINQLIDQQLVQSSEFGGIQVTWPNAEVISPKYGQLKGLYAHGQLIKGTQYVNSARAIMLRAYQVVNESAKEWTQRNV</sequence>
<dbReference type="EMBL" id="FOXW01000002">
    <property type="protein sequence ID" value="SFQ14233.1"/>
    <property type="molecule type" value="Genomic_DNA"/>
</dbReference>
<keyword evidence="3" id="KW-1185">Reference proteome</keyword>
<dbReference type="SUPFAM" id="SSF51905">
    <property type="entry name" value="FAD/NAD(P)-binding domain"/>
    <property type="match status" value="2"/>
</dbReference>
<feature type="domain" description="FAD-dependent urate hydroxylase HpyO/Asp monooxygenase CreE-like FAD/NAD(P)-binding" evidence="1">
    <location>
        <begin position="5"/>
        <end position="150"/>
    </location>
</feature>
<evidence type="ECO:0000259" key="1">
    <source>
        <dbReference type="Pfam" id="PF13454"/>
    </source>
</evidence>
<evidence type="ECO:0000313" key="2">
    <source>
        <dbReference type="EMBL" id="SFQ14233.1"/>
    </source>
</evidence>
<organism evidence="2 3">
    <name type="scientific">Desemzia incerta</name>
    <dbReference type="NCBI Taxonomy" id="82801"/>
    <lineage>
        <taxon>Bacteria</taxon>
        <taxon>Bacillati</taxon>
        <taxon>Bacillota</taxon>
        <taxon>Bacilli</taxon>
        <taxon>Lactobacillales</taxon>
        <taxon>Carnobacteriaceae</taxon>
        <taxon>Desemzia</taxon>
    </lineage>
</organism>
<dbReference type="Proteomes" id="UP000199136">
    <property type="component" value="Unassembled WGS sequence"/>
</dbReference>
<protein>
    <submittedName>
        <fullName evidence="2">FAD-NAD(P)-binding</fullName>
    </submittedName>
</protein>